<feature type="compositionally biased region" description="Basic and acidic residues" evidence="2">
    <location>
        <begin position="127"/>
        <end position="156"/>
    </location>
</feature>
<dbReference type="Proteomes" id="UP000694416">
    <property type="component" value="Unplaced"/>
</dbReference>
<feature type="domain" description="tRNA-guanine(15) transglycosylase-like" evidence="3">
    <location>
        <begin position="8"/>
        <end position="91"/>
    </location>
</feature>
<reference evidence="4" key="2">
    <citation type="submission" date="2025-09" db="UniProtKB">
        <authorList>
            <consortium name="Ensembl"/>
        </authorList>
    </citation>
    <scope>IDENTIFICATION</scope>
</reference>
<evidence type="ECO:0000313" key="5">
    <source>
        <dbReference type="Proteomes" id="UP000694416"/>
    </source>
</evidence>
<feature type="region of interest" description="Disordered" evidence="2">
    <location>
        <begin position="112"/>
        <end position="156"/>
    </location>
</feature>
<dbReference type="GO" id="GO:0002099">
    <property type="term" value="P:tRNA wobble guanine modification"/>
    <property type="evidence" value="ECO:0007669"/>
    <property type="project" value="TreeGrafter"/>
</dbReference>
<reference evidence="4" key="1">
    <citation type="submission" date="2025-08" db="UniProtKB">
        <authorList>
            <consortium name="Ensembl"/>
        </authorList>
    </citation>
    <scope>IDENTIFICATION</scope>
</reference>
<feature type="compositionally biased region" description="Low complexity" evidence="2">
    <location>
        <begin position="113"/>
        <end position="126"/>
    </location>
</feature>
<evidence type="ECO:0000259" key="3">
    <source>
        <dbReference type="Pfam" id="PF01702"/>
    </source>
</evidence>
<organism evidence="4 5">
    <name type="scientific">Piliocolobus tephrosceles</name>
    <name type="common">Ugandan red Colobus</name>
    <dbReference type="NCBI Taxonomy" id="591936"/>
    <lineage>
        <taxon>Eukaryota</taxon>
        <taxon>Metazoa</taxon>
        <taxon>Chordata</taxon>
        <taxon>Craniata</taxon>
        <taxon>Vertebrata</taxon>
        <taxon>Euteleostomi</taxon>
        <taxon>Mammalia</taxon>
        <taxon>Eutheria</taxon>
        <taxon>Euarchontoglires</taxon>
        <taxon>Primates</taxon>
        <taxon>Haplorrhini</taxon>
        <taxon>Catarrhini</taxon>
        <taxon>Cercopithecidae</taxon>
        <taxon>Colobinae</taxon>
        <taxon>Piliocolobus</taxon>
    </lineage>
</organism>
<dbReference type="InterPro" id="IPR050076">
    <property type="entry name" value="ArchSynthase1/Queuine_TRR"/>
</dbReference>
<name>A0A8C9HKP0_9PRIM</name>
<keyword evidence="5" id="KW-1185">Reference proteome</keyword>
<keyword evidence="1" id="KW-0819">tRNA processing</keyword>
<dbReference type="GO" id="GO:0005737">
    <property type="term" value="C:cytoplasm"/>
    <property type="evidence" value="ECO:0007669"/>
    <property type="project" value="TreeGrafter"/>
</dbReference>
<evidence type="ECO:0000313" key="4">
    <source>
        <dbReference type="Ensembl" id="ENSPTEP00000022222.1"/>
    </source>
</evidence>
<sequence>MKSTPIDFIKKSDTQIILSNTFHLLIQPKPHVVFQLGGLHKFMNWDGPILTDSGGYQLFSMAYGTVSNEIKRKNNTSVNESVKKKKKNVKIREHNSTNICITDTITSKDKNSFSDNKNSFSNNKNSFSEDKNNFSEDKNNFSEDKNNFSEDKNNFSEDKKKISKKKMDINNTTVTDDDDNDIKNINNKIIIKINEEGAVYKSYYDGSTNVLTPELSIQSQYLLGSDLIVVLDECTPYNVSKEYTEKSMHRSHRWYIRCLSEFYKINHMLNYNNYLYKLYNKTCKSDIKWDVLVKKKKQALYGIIQGGIYEDLRKKSCDFVCSLPFFGICIGGSLGVNKEMMYSVINDTMNYLSQNIENKTKKKKRPIHLLGIGKIKDIFYGVKQGIDTFDCVIPTRLARHGYFLCNVQTIQNIEKILCRNVNNEYIKIKLNIFKTDSKPLETCCSCYTCTNYTRAYLHHLYKINDNLLGTLLTVHNVSYMNRLMKEIRVGIKNETLDQVEQKWTKQ</sequence>
<dbReference type="Gene3D" id="3.20.20.105">
    <property type="entry name" value="Queuine tRNA-ribosyltransferase-like"/>
    <property type="match status" value="1"/>
</dbReference>
<protein>
    <recommendedName>
        <fullName evidence="3">tRNA-guanine(15) transglycosylase-like domain-containing protein</fullName>
    </recommendedName>
</protein>
<evidence type="ECO:0000256" key="1">
    <source>
        <dbReference type="ARBA" id="ARBA00022694"/>
    </source>
</evidence>
<dbReference type="Ensembl" id="ENSPTET00000031958.1">
    <property type="protein sequence ID" value="ENSPTEP00000022222.1"/>
    <property type="gene ID" value="ENSPTEG00000023184.1"/>
</dbReference>
<dbReference type="AlphaFoldDB" id="A0A8C9HKP0"/>
<dbReference type="InterPro" id="IPR036511">
    <property type="entry name" value="TGT-like_sf"/>
</dbReference>
<feature type="domain" description="tRNA-guanine(15) transglycosylase-like" evidence="3">
    <location>
        <begin position="164"/>
        <end position="505"/>
    </location>
</feature>
<dbReference type="PANTHER" id="PTHR46499">
    <property type="entry name" value="QUEUINE TRNA-RIBOSYLTRANSFERASE"/>
    <property type="match status" value="1"/>
</dbReference>
<dbReference type="InterPro" id="IPR002616">
    <property type="entry name" value="tRNA_ribo_trans-like"/>
</dbReference>
<dbReference type="SUPFAM" id="SSF51713">
    <property type="entry name" value="tRNA-guanine transglycosylase"/>
    <property type="match status" value="1"/>
</dbReference>
<dbReference type="NCBIfam" id="TIGR00449">
    <property type="entry name" value="tgt_general"/>
    <property type="match status" value="3"/>
</dbReference>
<accession>A0A8C9HKP0</accession>
<dbReference type="Pfam" id="PF01702">
    <property type="entry name" value="TGT"/>
    <property type="match status" value="2"/>
</dbReference>
<dbReference type="PANTHER" id="PTHR46499:SF1">
    <property type="entry name" value="QUEUINE TRNA-RIBOSYLTRANSFERASE"/>
    <property type="match status" value="1"/>
</dbReference>
<evidence type="ECO:0000256" key="2">
    <source>
        <dbReference type="SAM" id="MobiDB-lite"/>
    </source>
</evidence>
<proteinExistence type="predicted"/>